<dbReference type="InterPro" id="IPR001254">
    <property type="entry name" value="Trypsin_dom"/>
</dbReference>
<dbReference type="GO" id="GO:0004252">
    <property type="term" value="F:serine-type endopeptidase activity"/>
    <property type="evidence" value="ECO:0007669"/>
    <property type="project" value="InterPro"/>
</dbReference>
<keyword evidence="2" id="KW-0378">Hydrolase</keyword>
<keyword evidence="2" id="KW-0720">Serine protease</keyword>
<dbReference type="SUPFAM" id="SSF50494">
    <property type="entry name" value="Trypsin-like serine proteases"/>
    <property type="match status" value="1"/>
</dbReference>
<dbReference type="InterPro" id="IPR001314">
    <property type="entry name" value="Peptidase_S1A"/>
</dbReference>
<sequence>MMSSELRLLITLWLIWTTAAQNSTDGGQDGRIVGGWETRITFFPHQVSLQLGTRHACGGTILSHTIILTAAHCVLEYSKPQYYAVRAGSTDWSNGGSYIRVQRIIPHPKFHEPTRMNNDIAIVQLQQPLVYSREIQPISLASSLDQIKPTAQLFVSGWGSTAITQVQSEKRLRYTVVQQMDQYQCARNYFAAGTVTNTMFCAGTQMGGRDSCQGDSGGPLVTSITGQMKLYGIVSWGYGCANAMFPGVYTKISAYGDWIAQTTGELGLA</sequence>
<feature type="signal peptide" evidence="3">
    <location>
        <begin position="1"/>
        <end position="20"/>
    </location>
</feature>
<protein>
    <submittedName>
        <fullName evidence="6">Trypsin 3A1</fullName>
    </submittedName>
</protein>
<dbReference type="InterPro" id="IPR033116">
    <property type="entry name" value="TRYPSIN_SER"/>
</dbReference>
<dbReference type="PANTHER" id="PTHR24252:SF7">
    <property type="entry name" value="HYALIN"/>
    <property type="match status" value="1"/>
</dbReference>
<name>A0AB39Z9A2_DROSZ</name>
<accession>A0AB39Z9A2</accession>
<dbReference type="InterPro" id="IPR018114">
    <property type="entry name" value="TRYPSIN_HIS"/>
</dbReference>
<keyword evidence="1" id="KW-1015">Disulfide bond</keyword>
<dbReference type="SMART" id="SM00020">
    <property type="entry name" value="Tryp_SPc"/>
    <property type="match status" value="1"/>
</dbReference>
<feature type="chain" id="PRO_5045703665" evidence="3">
    <location>
        <begin position="21"/>
        <end position="269"/>
    </location>
</feature>
<dbReference type="Proteomes" id="UP001652628">
    <property type="component" value="Chromosome 2R"/>
</dbReference>
<dbReference type="Pfam" id="PF00089">
    <property type="entry name" value="Trypsin"/>
    <property type="match status" value="1"/>
</dbReference>
<proteinExistence type="predicted"/>
<keyword evidence="3" id="KW-0732">Signal</keyword>
<evidence type="ECO:0000256" key="2">
    <source>
        <dbReference type="RuleBase" id="RU363034"/>
    </source>
</evidence>
<reference evidence="6" key="1">
    <citation type="submission" date="2025-08" db="UniProtKB">
        <authorList>
            <consortium name="RefSeq"/>
        </authorList>
    </citation>
    <scope>IDENTIFICATION</scope>
</reference>
<dbReference type="GeneID" id="108010197"/>
<organism evidence="5 6">
    <name type="scientific">Drosophila suzukii</name>
    <name type="common">Spotted-wing drosophila fruit fly</name>
    <dbReference type="NCBI Taxonomy" id="28584"/>
    <lineage>
        <taxon>Eukaryota</taxon>
        <taxon>Metazoa</taxon>
        <taxon>Ecdysozoa</taxon>
        <taxon>Arthropoda</taxon>
        <taxon>Hexapoda</taxon>
        <taxon>Insecta</taxon>
        <taxon>Pterygota</taxon>
        <taxon>Neoptera</taxon>
        <taxon>Endopterygota</taxon>
        <taxon>Diptera</taxon>
        <taxon>Brachycera</taxon>
        <taxon>Muscomorpha</taxon>
        <taxon>Ephydroidea</taxon>
        <taxon>Drosophilidae</taxon>
        <taxon>Drosophila</taxon>
        <taxon>Sophophora</taxon>
    </lineage>
</organism>
<evidence type="ECO:0000256" key="1">
    <source>
        <dbReference type="ARBA" id="ARBA00023157"/>
    </source>
</evidence>
<dbReference type="PROSITE" id="PS50240">
    <property type="entry name" value="TRYPSIN_DOM"/>
    <property type="match status" value="1"/>
</dbReference>
<dbReference type="PRINTS" id="PR00722">
    <property type="entry name" value="CHYMOTRYPSIN"/>
</dbReference>
<evidence type="ECO:0000256" key="3">
    <source>
        <dbReference type="SAM" id="SignalP"/>
    </source>
</evidence>
<dbReference type="CDD" id="cd00190">
    <property type="entry name" value="Tryp_SPc"/>
    <property type="match status" value="1"/>
</dbReference>
<dbReference type="InterPro" id="IPR043504">
    <property type="entry name" value="Peptidase_S1_PA_chymotrypsin"/>
</dbReference>
<dbReference type="AlphaFoldDB" id="A0AB39Z9A2"/>
<evidence type="ECO:0000313" key="5">
    <source>
        <dbReference type="Proteomes" id="UP001652628"/>
    </source>
</evidence>
<dbReference type="Gene3D" id="2.40.10.10">
    <property type="entry name" value="Trypsin-like serine proteases"/>
    <property type="match status" value="1"/>
</dbReference>
<dbReference type="GO" id="GO:0006508">
    <property type="term" value="P:proteolysis"/>
    <property type="evidence" value="ECO:0007669"/>
    <property type="project" value="UniProtKB-KW"/>
</dbReference>
<dbReference type="PANTHER" id="PTHR24252">
    <property type="entry name" value="ACROSIN-RELATED"/>
    <property type="match status" value="1"/>
</dbReference>
<feature type="domain" description="Peptidase S1" evidence="4">
    <location>
        <begin position="32"/>
        <end position="264"/>
    </location>
</feature>
<dbReference type="PROSITE" id="PS00134">
    <property type="entry name" value="TRYPSIN_HIS"/>
    <property type="match status" value="1"/>
</dbReference>
<dbReference type="RefSeq" id="XP_016930530.3">
    <property type="nucleotide sequence ID" value="XM_017075041.4"/>
</dbReference>
<keyword evidence="5" id="KW-1185">Reference proteome</keyword>
<evidence type="ECO:0000313" key="6">
    <source>
        <dbReference type="RefSeq" id="XP_016930530.3"/>
    </source>
</evidence>
<evidence type="ECO:0000259" key="4">
    <source>
        <dbReference type="PROSITE" id="PS50240"/>
    </source>
</evidence>
<dbReference type="PROSITE" id="PS00135">
    <property type="entry name" value="TRYPSIN_SER"/>
    <property type="match status" value="1"/>
</dbReference>
<gene>
    <name evidence="6" type="primary">LOC108010197</name>
</gene>
<keyword evidence="2" id="KW-0645">Protease</keyword>
<dbReference type="InterPro" id="IPR009003">
    <property type="entry name" value="Peptidase_S1_PA"/>
</dbReference>